<accession>A0A1G7TI50</accession>
<dbReference type="InterPro" id="IPR003718">
    <property type="entry name" value="OsmC/Ohr_fam"/>
</dbReference>
<proteinExistence type="predicted"/>
<name>A0A1G7TI50_THETY</name>
<dbReference type="Pfam" id="PF02566">
    <property type="entry name" value="OsmC"/>
    <property type="match status" value="1"/>
</dbReference>
<sequence>MAIETFKAVSRKLPEGLAVESEVRGFKIILDEPKELGGTNKGMNPVEALLCALGSCQTIVAAAFAKAKGIDLQGFWVELEGDLDVDGFMGKAGVRPGFQEIRFKMHIKTDAPKEKVEEFAKFIEKTCPVGDSLANPVKLVLSDVVVE</sequence>
<organism evidence="1 2">
    <name type="scientific">Thermoanaerobacter thermohydrosulfuricus</name>
    <name type="common">Clostridium thermohydrosulfuricum</name>
    <dbReference type="NCBI Taxonomy" id="1516"/>
    <lineage>
        <taxon>Bacteria</taxon>
        <taxon>Bacillati</taxon>
        <taxon>Bacillota</taxon>
        <taxon>Clostridia</taxon>
        <taxon>Thermoanaerobacterales</taxon>
        <taxon>Thermoanaerobacteraceae</taxon>
        <taxon>Thermoanaerobacter</taxon>
    </lineage>
</organism>
<dbReference type="SUPFAM" id="SSF82784">
    <property type="entry name" value="OsmC-like"/>
    <property type="match status" value="1"/>
</dbReference>
<dbReference type="InterPro" id="IPR015946">
    <property type="entry name" value="KH_dom-like_a/b"/>
</dbReference>
<dbReference type="Gene3D" id="3.30.300.20">
    <property type="match status" value="1"/>
</dbReference>
<dbReference type="AlphaFoldDB" id="A0A1G7TI50"/>
<dbReference type="PANTHER" id="PTHR35368:SF1">
    <property type="entry name" value="HYDROPEROXIDE REDUCTASE"/>
    <property type="match status" value="1"/>
</dbReference>
<dbReference type="InterPro" id="IPR036102">
    <property type="entry name" value="OsmC/Ohrsf"/>
</dbReference>
<dbReference type="Proteomes" id="UP000183404">
    <property type="component" value="Unassembled WGS sequence"/>
</dbReference>
<dbReference type="EMBL" id="FNBS01000065">
    <property type="protein sequence ID" value="SDG34772.1"/>
    <property type="molecule type" value="Genomic_DNA"/>
</dbReference>
<evidence type="ECO:0000313" key="1">
    <source>
        <dbReference type="EMBL" id="SDG34772.1"/>
    </source>
</evidence>
<dbReference type="RefSeq" id="WP_003870816.1">
    <property type="nucleotide sequence ID" value="NZ_FNBS01000065.1"/>
</dbReference>
<reference evidence="1 2" key="1">
    <citation type="submission" date="2016-10" db="EMBL/GenBank/DDBJ databases">
        <authorList>
            <person name="de Groot N.N."/>
        </authorList>
    </citation>
    <scope>NUCLEOTIDE SEQUENCE [LARGE SCALE GENOMIC DNA]</scope>
    <source>
        <strain evidence="1 2">DSM 569</strain>
    </source>
</reference>
<evidence type="ECO:0000313" key="2">
    <source>
        <dbReference type="Proteomes" id="UP000183404"/>
    </source>
</evidence>
<gene>
    <name evidence="1" type="ORF">SAMN04244560_02198</name>
</gene>
<protein>
    <submittedName>
        <fullName evidence="1">Uncharacterized OsmC-related protein</fullName>
    </submittedName>
</protein>
<dbReference type="InterPro" id="IPR052924">
    <property type="entry name" value="OsmC/Ohr_hydroprdx_reductase"/>
</dbReference>
<dbReference type="PANTHER" id="PTHR35368">
    <property type="entry name" value="HYDROPEROXIDE REDUCTASE"/>
    <property type="match status" value="1"/>
</dbReference>